<feature type="region of interest" description="Disordered" evidence="1">
    <location>
        <begin position="208"/>
        <end position="230"/>
    </location>
</feature>
<comment type="caution">
    <text evidence="2">The sequence shown here is derived from an EMBL/GenBank/DDBJ whole genome shotgun (WGS) entry which is preliminary data.</text>
</comment>
<evidence type="ECO:0000313" key="2">
    <source>
        <dbReference type="EMBL" id="GLC58821.1"/>
    </source>
</evidence>
<feature type="compositionally biased region" description="Basic and acidic residues" evidence="1">
    <location>
        <begin position="215"/>
        <end position="230"/>
    </location>
</feature>
<reference evidence="2 3" key="1">
    <citation type="journal article" date="2023" name="Commun. Biol.">
        <title>Reorganization of the ancestral sex-determining regions during the evolution of trioecy in Pleodorina starrii.</title>
        <authorList>
            <person name="Takahashi K."/>
            <person name="Suzuki S."/>
            <person name="Kawai-Toyooka H."/>
            <person name="Yamamoto K."/>
            <person name="Hamaji T."/>
            <person name="Ootsuki R."/>
            <person name="Yamaguchi H."/>
            <person name="Kawachi M."/>
            <person name="Higashiyama T."/>
            <person name="Nozaki H."/>
        </authorList>
    </citation>
    <scope>NUCLEOTIDE SEQUENCE [LARGE SCALE GENOMIC DNA]</scope>
    <source>
        <strain evidence="2 3">NIES-4479</strain>
    </source>
</reference>
<organism evidence="2 3">
    <name type="scientific">Pleodorina starrii</name>
    <dbReference type="NCBI Taxonomy" id="330485"/>
    <lineage>
        <taxon>Eukaryota</taxon>
        <taxon>Viridiplantae</taxon>
        <taxon>Chlorophyta</taxon>
        <taxon>core chlorophytes</taxon>
        <taxon>Chlorophyceae</taxon>
        <taxon>CS clade</taxon>
        <taxon>Chlamydomonadales</taxon>
        <taxon>Volvocaceae</taxon>
        <taxon>Pleodorina</taxon>
    </lineage>
</organism>
<name>A0A9W6BWH1_9CHLO</name>
<proteinExistence type="predicted"/>
<gene>
    <name evidence="2" type="primary">PLESTB002097</name>
    <name evidence="2" type="ORF">PLESTB_001404800</name>
</gene>
<evidence type="ECO:0000256" key="1">
    <source>
        <dbReference type="SAM" id="MobiDB-lite"/>
    </source>
</evidence>
<dbReference type="Proteomes" id="UP001165080">
    <property type="component" value="Unassembled WGS sequence"/>
</dbReference>
<evidence type="ECO:0000313" key="3">
    <source>
        <dbReference type="Proteomes" id="UP001165080"/>
    </source>
</evidence>
<accession>A0A9W6BWH1</accession>
<protein>
    <submittedName>
        <fullName evidence="2">Uncharacterized protein</fullName>
    </submittedName>
</protein>
<dbReference type="EMBL" id="BRXU01000024">
    <property type="protein sequence ID" value="GLC58821.1"/>
    <property type="molecule type" value="Genomic_DNA"/>
</dbReference>
<dbReference type="AlphaFoldDB" id="A0A9W6BWH1"/>
<sequence>MVQRAVVLPPVQRVAALLPVPRAAALPPLQRAVERLSVRLSGWRAAMQQAAGSGWAAALLLPGGVSGGAAGGAGGGGGSKSETEPSCVQVEVHFLGAQALTLQDFKPDRSVPDATYLYHKRFVPDDADTDVTKVFVTHSVEDVVSLGNSLIGLLGQFDNELGLVDEARRMSSSSKAGAVGRISYVKEEGALVWDISYHFGPFRAGPVEPPVSQASHKDGDRRVMHSEADK</sequence>
<keyword evidence="3" id="KW-1185">Reference proteome</keyword>